<evidence type="ECO:0000256" key="1">
    <source>
        <dbReference type="SAM" id="MobiDB-lite"/>
    </source>
</evidence>
<organism evidence="2 3">
    <name type="scientific">Cudoniella acicularis</name>
    <dbReference type="NCBI Taxonomy" id="354080"/>
    <lineage>
        <taxon>Eukaryota</taxon>
        <taxon>Fungi</taxon>
        <taxon>Dikarya</taxon>
        <taxon>Ascomycota</taxon>
        <taxon>Pezizomycotina</taxon>
        <taxon>Leotiomycetes</taxon>
        <taxon>Helotiales</taxon>
        <taxon>Tricladiaceae</taxon>
        <taxon>Cudoniella</taxon>
    </lineage>
</organism>
<accession>A0A8H4RNW9</accession>
<protein>
    <submittedName>
        <fullName evidence="2">Uncharacterized protein</fullName>
    </submittedName>
</protein>
<evidence type="ECO:0000313" key="2">
    <source>
        <dbReference type="EMBL" id="KAF4633008.1"/>
    </source>
</evidence>
<feature type="region of interest" description="Disordered" evidence="1">
    <location>
        <begin position="386"/>
        <end position="420"/>
    </location>
</feature>
<dbReference type="AlphaFoldDB" id="A0A8H4RNW9"/>
<sequence>MTIKYSPLDPKRREIRLLTINACVDISSTAGYNEAIFIGNEISTRVVFVDRQPFRTQKNMVDAILAEFYHQFLFCKGKKTNSDTITVYETQQAVSNQELRNFQTHTFPVWIDASIYRKSSFVYIHLRDSGVGRESHVLRKFPTLFNRDADDGQRVWEETIALFPSLGSPEPGPYKNILRSIKVQNRGATDARDHVYGFWGLFNAKCDAAARFLNTQVDILLKDGLPKSSKELSTAERKAKARLPNAKLSFVTVPWHARALYNTVHFKIEREVMEAYSPYVDSIEQLPRAAGRFATCAVACCALTQIGSPLLFSSGRSREWFEITVGIQDESLGAKTEAYLVYGEGRRYAITDKAEFTLVPGHAEVRDVICVLLGCGIPIVLRELQDENGEDEPTQDSGQDTSSNELITEDPLNGNSSNHDLNLKTSNNVSTEIFILLTLAAAILAAISPDSELLFYRLFFGRLVLFRSKRSSSGEVLSDEDFNIEENGDENIGIKDSDDEYLDRKNKNCQYEDSIHETSTHLPPETTNPTTRYEVIGEWFVESVMRGDSIKAQDRGEYILESFALQ</sequence>
<dbReference type="EMBL" id="JAAMPI010000298">
    <property type="protein sequence ID" value="KAF4633008.1"/>
    <property type="molecule type" value="Genomic_DNA"/>
</dbReference>
<evidence type="ECO:0000313" key="3">
    <source>
        <dbReference type="Proteomes" id="UP000566819"/>
    </source>
</evidence>
<comment type="caution">
    <text evidence="2">The sequence shown here is derived from an EMBL/GenBank/DDBJ whole genome shotgun (WGS) entry which is preliminary data.</text>
</comment>
<feature type="compositionally biased region" description="Polar residues" evidence="1">
    <location>
        <begin position="395"/>
        <end position="406"/>
    </location>
</feature>
<gene>
    <name evidence="2" type="ORF">G7Y89_g5116</name>
</gene>
<proteinExistence type="predicted"/>
<name>A0A8H4RNW9_9HELO</name>
<reference evidence="2 3" key="1">
    <citation type="submission" date="2020-03" db="EMBL/GenBank/DDBJ databases">
        <title>Draft Genome Sequence of Cudoniella acicularis.</title>
        <authorList>
            <person name="Buettner E."/>
            <person name="Kellner H."/>
        </authorList>
    </citation>
    <scope>NUCLEOTIDE SEQUENCE [LARGE SCALE GENOMIC DNA]</scope>
    <source>
        <strain evidence="2 3">DSM 108380</strain>
    </source>
</reference>
<keyword evidence="3" id="KW-1185">Reference proteome</keyword>
<dbReference type="Proteomes" id="UP000566819">
    <property type="component" value="Unassembled WGS sequence"/>
</dbReference>